<accession>B0DEQ5</accession>
<organism evidence="2">
    <name type="scientific">Laccaria bicolor (strain S238N-H82 / ATCC MYA-4686)</name>
    <name type="common">Bicoloured deceiver</name>
    <name type="synonym">Laccaria laccata var. bicolor</name>
    <dbReference type="NCBI Taxonomy" id="486041"/>
    <lineage>
        <taxon>Eukaryota</taxon>
        <taxon>Fungi</taxon>
        <taxon>Dikarya</taxon>
        <taxon>Basidiomycota</taxon>
        <taxon>Agaricomycotina</taxon>
        <taxon>Agaricomycetes</taxon>
        <taxon>Agaricomycetidae</taxon>
        <taxon>Agaricales</taxon>
        <taxon>Agaricineae</taxon>
        <taxon>Hydnangiaceae</taxon>
        <taxon>Laccaria</taxon>
    </lineage>
</organism>
<proteinExistence type="predicted"/>
<dbReference type="GeneID" id="6078047"/>
<reference evidence="1 2" key="1">
    <citation type="journal article" date="2008" name="Nature">
        <title>The genome of Laccaria bicolor provides insights into mycorrhizal symbiosis.</title>
        <authorList>
            <person name="Martin F."/>
            <person name="Aerts A."/>
            <person name="Ahren D."/>
            <person name="Brun A."/>
            <person name="Danchin E.G.J."/>
            <person name="Duchaussoy F."/>
            <person name="Gibon J."/>
            <person name="Kohler A."/>
            <person name="Lindquist E."/>
            <person name="Pereda V."/>
            <person name="Salamov A."/>
            <person name="Shapiro H.J."/>
            <person name="Wuyts J."/>
            <person name="Blaudez D."/>
            <person name="Buee M."/>
            <person name="Brokstein P."/>
            <person name="Canbaeck B."/>
            <person name="Cohen D."/>
            <person name="Courty P.E."/>
            <person name="Coutinho P.M."/>
            <person name="Delaruelle C."/>
            <person name="Detter J.C."/>
            <person name="Deveau A."/>
            <person name="DiFazio S."/>
            <person name="Duplessis S."/>
            <person name="Fraissinet-Tachet L."/>
            <person name="Lucic E."/>
            <person name="Frey-Klett P."/>
            <person name="Fourrey C."/>
            <person name="Feussner I."/>
            <person name="Gay G."/>
            <person name="Grimwood J."/>
            <person name="Hoegger P.J."/>
            <person name="Jain P."/>
            <person name="Kilaru S."/>
            <person name="Labbe J."/>
            <person name="Lin Y.C."/>
            <person name="Legue V."/>
            <person name="Le Tacon F."/>
            <person name="Marmeisse R."/>
            <person name="Melayah D."/>
            <person name="Montanini B."/>
            <person name="Muratet M."/>
            <person name="Nehls U."/>
            <person name="Niculita-Hirzel H."/>
            <person name="Oudot-Le Secq M.P."/>
            <person name="Peter M."/>
            <person name="Quesneville H."/>
            <person name="Rajashekar B."/>
            <person name="Reich M."/>
            <person name="Rouhier N."/>
            <person name="Schmutz J."/>
            <person name="Yin T."/>
            <person name="Chalot M."/>
            <person name="Henrissat B."/>
            <person name="Kuees U."/>
            <person name="Lucas S."/>
            <person name="Van de Peer Y."/>
            <person name="Podila G.K."/>
            <person name="Polle A."/>
            <person name="Pukkila P.J."/>
            <person name="Richardson P.M."/>
            <person name="Rouze P."/>
            <person name="Sanders I.R."/>
            <person name="Stajich J.E."/>
            <person name="Tunlid A."/>
            <person name="Tuskan G."/>
            <person name="Grigoriev I.V."/>
        </authorList>
    </citation>
    <scope>NUCLEOTIDE SEQUENCE [LARGE SCALE GENOMIC DNA]</scope>
    <source>
        <strain evidence="2">S238N-H82 / ATCC MYA-4686</strain>
    </source>
</reference>
<name>B0DEQ5_LACBS</name>
<gene>
    <name evidence="1" type="ORF">LACBIDRAFT_299442</name>
</gene>
<dbReference type="InParanoid" id="B0DEQ5"/>
<keyword evidence="2" id="KW-1185">Reference proteome</keyword>
<dbReference type="Proteomes" id="UP000001194">
    <property type="component" value="Unassembled WGS sequence"/>
</dbReference>
<sequence>MAFLAWPFLHIDPSLYVHASALASFLSRTRTRALHSPYLSASFPSRTRTRALHSPYLLVPVPLIAYRMCNLNHN</sequence>
<evidence type="ECO:0000313" key="1">
    <source>
        <dbReference type="EMBL" id="EDR07069.1"/>
    </source>
</evidence>
<dbReference type="HOGENOM" id="CLU_2688239_0_0_1"/>
<protein>
    <submittedName>
        <fullName evidence="1">Predicted protein</fullName>
    </submittedName>
</protein>
<dbReference type="EMBL" id="DS547106">
    <property type="protein sequence ID" value="EDR07069.1"/>
    <property type="molecule type" value="Genomic_DNA"/>
</dbReference>
<dbReference type="RefSeq" id="XP_001882442.1">
    <property type="nucleotide sequence ID" value="XM_001882407.1"/>
</dbReference>
<evidence type="ECO:0000313" key="2">
    <source>
        <dbReference type="Proteomes" id="UP000001194"/>
    </source>
</evidence>
<dbReference type="AlphaFoldDB" id="B0DEQ5"/>
<dbReference type="KEGG" id="lbc:LACBIDRAFT_299442"/>